<feature type="domain" description="C2H2-type" evidence="10">
    <location>
        <begin position="485"/>
        <end position="513"/>
    </location>
</feature>
<gene>
    <name evidence="11" type="ORF">AFUS01_LOCUS26214</name>
</gene>
<sequence>MSCLLCTNQDLQKDIIPHDDILISSELSSALKEILGLKNEFVGEQLQHCNFCPQCIQQLQMCQELLKQLHALELEINNVRKELTAGLKLGIIQKENNLNLNSSFSNFHERQILTCNVRQHLVQELQLCEDYPEVIEDDPEEIVCSGGDLHCMIPSRSSVVADEILEYPAVIWISTEELINDINDSSPTIEYANPSQSLENNGTMGISKGPPSNPGGEPVSLKNLRIQLKRLSPKVIASWTKSEESELATQTENPKIPEEMFADDYYSDPGVVDKDFVSERSLFDASRDVNINTTIKVQRKRPWCSKSQGIRAGELPSSRFGCNQCPKRFREQFYLDVHMKKYHEGLRTPYSCLSCQETFKTRSMLREHRKFKHNQDVLIRSDTDDLKFTVEKASPTSESCVCPVCGKVFQSNHLLQTHSRYHGEKKYKCTDCEKAFTKSHDLKKHRLTHLNERPFICEKCGKGYKESSTLHKHEKLCGKSVTDLHLCTDCGRSYKYSSSLLYHQWIHHKGPEYLPFSCETCHQRFRSKSVLERHIHCHLPPNQITCSICSAVFPTRNQLNRHVKLLHKDSPHYPCPHCPYLALHPGKLNIHLTVHTGDKPHVCDICDKRFARKSNMAKHKSRHAKNLQDDIGQRDDPGQDLEESEKDLQNNLQPVDDDTELKRPWEESVNVNENIDIIAYEVPVDMIPDVQFEISL</sequence>
<feature type="region of interest" description="Disordered" evidence="9">
    <location>
        <begin position="197"/>
        <end position="218"/>
    </location>
</feature>
<keyword evidence="6" id="KW-0238">DNA-binding</keyword>
<evidence type="ECO:0000256" key="8">
    <source>
        <dbReference type="PROSITE-ProRule" id="PRU00042"/>
    </source>
</evidence>
<dbReference type="GO" id="GO:0010468">
    <property type="term" value="P:regulation of gene expression"/>
    <property type="evidence" value="ECO:0007669"/>
    <property type="project" value="TreeGrafter"/>
</dbReference>
<feature type="domain" description="C2H2-type" evidence="10">
    <location>
        <begin position="320"/>
        <end position="348"/>
    </location>
</feature>
<dbReference type="PROSITE" id="PS50157">
    <property type="entry name" value="ZINC_FINGER_C2H2_2"/>
    <property type="match status" value="10"/>
</dbReference>
<comment type="caution">
    <text evidence="11">The sequence shown here is derived from an EMBL/GenBank/DDBJ whole genome shotgun (WGS) entry which is preliminary data.</text>
</comment>
<evidence type="ECO:0000256" key="6">
    <source>
        <dbReference type="ARBA" id="ARBA00023125"/>
    </source>
</evidence>
<keyword evidence="2" id="KW-0479">Metal-binding</keyword>
<reference evidence="11" key="1">
    <citation type="submission" date="2021-06" db="EMBL/GenBank/DDBJ databases">
        <authorList>
            <person name="Hodson N. C."/>
            <person name="Mongue J. A."/>
            <person name="Jaron S. K."/>
        </authorList>
    </citation>
    <scope>NUCLEOTIDE SEQUENCE</scope>
</reference>
<dbReference type="FunFam" id="3.30.160.60:FF:000624">
    <property type="entry name" value="zinc finger protein 697"/>
    <property type="match status" value="1"/>
</dbReference>
<proteinExistence type="predicted"/>
<evidence type="ECO:0000256" key="4">
    <source>
        <dbReference type="ARBA" id="ARBA00022771"/>
    </source>
</evidence>
<feature type="domain" description="C2H2-type" evidence="10">
    <location>
        <begin position="573"/>
        <end position="600"/>
    </location>
</feature>
<dbReference type="AlphaFoldDB" id="A0A8J2KL78"/>
<feature type="compositionally biased region" description="Basic and acidic residues" evidence="9">
    <location>
        <begin position="626"/>
        <end position="637"/>
    </location>
</feature>
<dbReference type="GO" id="GO:0008270">
    <property type="term" value="F:zinc ion binding"/>
    <property type="evidence" value="ECO:0007669"/>
    <property type="project" value="UniProtKB-KW"/>
</dbReference>
<feature type="domain" description="C2H2-type" evidence="10">
    <location>
        <begin position="350"/>
        <end position="378"/>
    </location>
</feature>
<comment type="subcellular location">
    <subcellularLocation>
        <location evidence="1">Nucleus</location>
    </subcellularLocation>
</comment>
<keyword evidence="4 8" id="KW-0863">Zinc-finger</keyword>
<feature type="region of interest" description="Disordered" evidence="9">
    <location>
        <begin position="616"/>
        <end position="663"/>
    </location>
</feature>
<dbReference type="PROSITE" id="PS00028">
    <property type="entry name" value="ZINC_FINGER_C2H2_1"/>
    <property type="match status" value="8"/>
</dbReference>
<feature type="domain" description="C2H2-type" evidence="10">
    <location>
        <begin position="544"/>
        <end position="572"/>
    </location>
</feature>
<dbReference type="Proteomes" id="UP000708208">
    <property type="component" value="Unassembled WGS sequence"/>
</dbReference>
<dbReference type="Pfam" id="PF00096">
    <property type="entry name" value="zf-C2H2"/>
    <property type="match status" value="5"/>
</dbReference>
<keyword evidence="3" id="KW-0677">Repeat</keyword>
<dbReference type="InterPro" id="IPR050331">
    <property type="entry name" value="Zinc_finger"/>
</dbReference>
<feature type="domain" description="C2H2-type" evidence="10">
    <location>
        <begin position="427"/>
        <end position="454"/>
    </location>
</feature>
<evidence type="ECO:0000256" key="1">
    <source>
        <dbReference type="ARBA" id="ARBA00004123"/>
    </source>
</evidence>
<keyword evidence="12" id="KW-1185">Reference proteome</keyword>
<feature type="domain" description="C2H2-type" evidence="10">
    <location>
        <begin position="601"/>
        <end position="628"/>
    </location>
</feature>
<evidence type="ECO:0000256" key="9">
    <source>
        <dbReference type="SAM" id="MobiDB-lite"/>
    </source>
</evidence>
<keyword evidence="7" id="KW-0539">Nucleus</keyword>
<keyword evidence="5" id="KW-0862">Zinc</keyword>
<feature type="compositionally biased region" description="Basic residues" evidence="9">
    <location>
        <begin position="616"/>
        <end position="625"/>
    </location>
</feature>
<feature type="domain" description="C2H2-type" evidence="10">
    <location>
        <begin position="400"/>
        <end position="427"/>
    </location>
</feature>
<evidence type="ECO:0000256" key="5">
    <source>
        <dbReference type="ARBA" id="ARBA00022833"/>
    </source>
</evidence>
<dbReference type="GO" id="GO:0032502">
    <property type="term" value="P:developmental process"/>
    <property type="evidence" value="ECO:0007669"/>
    <property type="project" value="UniProtKB-ARBA"/>
</dbReference>
<dbReference type="SMART" id="SM00355">
    <property type="entry name" value="ZnF_C2H2"/>
    <property type="match status" value="10"/>
</dbReference>
<dbReference type="EMBL" id="CAJVCH010346731">
    <property type="protein sequence ID" value="CAG7815541.1"/>
    <property type="molecule type" value="Genomic_DNA"/>
</dbReference>
<evidence type="ECO:0000256" key="7">
    <source>
        <dbReference type="ARBA" id="ARBA00023242"/>
    </source>
</evidence>
<dbReference type="FunFam" id="3.30.160.60:FF:000202">
    <property type="entry name" value="Zinc finger protein 574"/>
    <property type="match status" value="1"/>
</dbReference>
<organism evidence="11 12">
    <name type="scientific">Allacma fusca</name>
    <dbReference type="NCBI Taxonomy" id="39272"/>
    <lineage>
        <taxon>Eukaryota</taxon>
        <taxon>Metazoa</taxon>
        <taxon>Ecdysozoa</taxon>
        <taxon>Arthropoda</taxon>
        <taxon>Hexapoda</taxon>
        <taxon>Collembola</taxon>
        <taxon>Symphypleona</taxon>
        <taxon>Sminthuridae</taxon>
        <taxon>Allacma</taxon>
    </lineage>
</organism>
<name>A0A8J2KL78_9HEXA</name>
<accession>A0A8J2KL78</accession>
<evidence type="ECO:0000313" key="12">
    <source>
        <dbReference type="Proteomes" id="UP000708208"/>
    </source>
</evidence>
<protein>
    <recommendedName>
        <fullName evidence="10">C2H2-type domain-containing protein</fullName>
    </recommendedName>
</protein>
<feature type="domain" description="C2H2-type" evidence="10">
    <location>
        <begin position="455"/>
        <end position="485"/>
    </location>
</feature>
<dbReference type="InterPro" id="IPR013087">
    <property type="entry name" value="Znf_C2H2_type"/>
</dbReference>
<dbReference type="PANTHER" id="PTHR16515:SF49">
    <property type="entry name" value="GASTRULA ZINC FINGER PROTEIN XLCGF49.1-LIKE-RELATED"/>
    <property type="match status" value="1"/>
</dbReference>
<dbReference type="GO" id="GO:0005634">
    <property type="term" value="C:nucleus"/>
    <property type="evidence" value="ECO:0007669"/>
    <property type="project" value="TreeGrafter"/>
</dbReference>
<dbReference type="PANTHER" id="PTHR16515">
    <property type="entry name" value="PR DOMAIN ZINC FINGER PROTEIN"/>
    <property type="match status" value="1"/>
</dbReference>
<dbReference type="FunFam" id="3.30.160.60:FF:000446">
    <property type="entry name" value="Zinc finger protein"/>
    <property type="match status" value="1"/>
</dbReference>
<evidence type="ECO:0000259" key="10">
    <source>
        <dbReference type="PROSITE" id="PS50157"/>
    </source>
</evidence>
<evidence type="ECO:0000313" key="11">
    <source>
        <dbReference type="EMBL" id="CAG7815541.1"/>
    </source>
</evidence>
<feature type="domain" description="C2H2-type" evidence="10">
    <location>
        <begin position="516"/>
        <end position="543"/>
    </location>
</feature>
<evidence type="ECO:0000256" key="3">
    <source>
        <dbReference type="ARBA" id="ARBA00022737"/>
    </source>
</evidence>
<dbReference type="OrthoDB" id="6077919at2759"/>
<evidence type="ECO:0000256" key="2">
    <source>
        <dbReference type="ARBA" id="ARBA00022723"/>
    </source>
</evidence>